<dbReference type="Proteomes" id="UP000232323">
    <property type="component" value="Unassembled WGS sequence"/>
</dbReference>
<accession>A0A250XSZ5</accession>
<organism evidence="2 3">
    <name type="scientific">Chlamydomonas eustigma</name>
    <dbReference type="NCBI Taxonomy" id="1157962"/>
    <lineage>
        <taxon>Eukaryota</taxon>
        <taxon>Viridiplantae</taxon>
        <taxon>Chlorophyta</taxon>
        <taxon>core chlorophytes</taxon>
        <taxon>Chlorophyceae</taxon>
        <taxon>CS clade</taxon>
        <taxon>Chlamydomonadales</taxon>
        <taxon>Chlamydomonadaceae</taxon>
        <taxon>Chlamydomonas</taxon>
    </lineage>
</organism>
<gene>
    <name evidence="2" type="ORF">CEUSTIGMA_g13591.t1</name>
</gene>
<name>A0A250XSZ5_9CHLO</name>
<reference evidence="2 3" key="1">
    <citation type="submission" date="2017-08" db="EMBL/GenBank/DDBJ databases">
        <title>Acidophilic green algal genome provides insights into adaptation to an acidic environment.</title>
        <authorList>
            <person name="Hirooka S."/>
            <person name="Hirose Y."/>
            <person name="Kanesaki Y."/>
            <person name="Higuchi S."/>
            <person name="Fujiwara T."/>
            <person name="Onuma R."/>
            <person name="Era A."/>
            <person name="Ohbayashi R."/>
            <person name="Uzuka A."/>
            <person name="Nozaki H."/>
            <person name="Yoshikawa H."/>
            <person name="Miyagishima S.Y."/>
        </authorList>
    </citation>
    <scope>NUCLEOTIDE SEQUENCE [LARGE SCALE GENOMIC DNA]</scope>
    <source>
        <strain evidence="2 3">NIES-2499</strain>
    </source>
</reference>
<sequence>MAFLLSEYKPTLKTASERNAFKPENVLTALTPSLLIKLIKDFSSWTPDRSTMSEEEVKLLDAGLGPPKHIGRYTDGILNVAGIEFRTTSAKAVMDKSIASAAFMAVRTVDSECTFFGVMRDILKIPKPGDNLDGECDEMVNADFFNSSATERAPLANTHLELQVPTVTKGFLTSKHFGAGNLWPIRSIVPVNITLIQNPDSPSELLVLSRDARLRELAHPAWGPNAHLHADLSVEWGYALQRIQLNSNLEGLQRGDDEEEEQAEEEQGEGDEDEEDEDDD</sequence>
<proteinExistence type="predicted"/>
<feature type="compositionally biased region" description="Acidic residues" evidence="1">
    <location>
        <begin position="256"/>
        <end position="280"/>
    </location>
</feature>
<protein>
    <submittedName>
        <fullName evidence="2">Uncharacterized protein</fullName>
    </submittedName>
</protein>
<keyword evidence="3" id="KW-1185">Reference proteome</keyword>
<comment type="caution">
    <text evidence="2">The sequence shown here is derived from an EMBL/GenBank/DDBJ whole genome shotgun (WGS) entry which is preliminary data.</text>
</comment>
<evidence type="ECO:0000313" key="3">
    <source>
        <dbReference type="Proteomes" id="UP000232323"/>
    </source>
</evidence>
<feature type="region of interest" description="Disordered" evidence="1">
    <location>
        <begin position="249"/>
        <end position="280"/>
    </location>
</feature>
<dbReference type="AlphaFoldDB" id="A0A250XSZ5"/>
<dbReference type="EMBL" id="BEGY01000238">
    <property type="protein sequence ID" value="GAX86178.1"/>
    <property type="molecule type" value="Genomic_DNA"/>
</dbReference>
<evidence type="ECO:0000313" key="2">
    <source>
        <dbReference type="EMBL" id="GAX86178.1"/>
    </source>
</evidence>
<evidence type="ECO:0000256" key="1">
    <source>
        <dbReference type="SAM" id="MobiDB-lite"/>
    </source>
</evidence>